<keyword evidence="7" id="KW-0560">Oxidoreductase</keyword>
<dbReference type="PANTHER" id="PTHR43237:SF4">
    <property type="entry name" value="NADP-DEPENDENT MALIC ENZYME"/>
    <property type="match status" value="1"/>
</dbReference>
<dbReference type="InterPro" id="IPR051674">
    <property type="entry name" value="Malate_Decarboxylase"/>
</dbReference>
<evidence type="ECO:0000256" key="11">
    <source>
        <dbReference type="PIRSR" id="PIRSR036684-3"/>
    </source>
</evidence>
<evidence type="ECO:0000256" key="1">
    <source>
        <dbReference type="ARBA" id="ARBA00001936"/>
    </source>
</evidence>
<comment type="cofactor">
    <cofactor evidence="2">
        <name>Mg(2+)</name>
        <dbReference type="ChEBI" id="CHEBI:18420"/>
    </cofactor>
</comment>
<keyword evidence="8" id="KW-0511">Multifunctional enzyme</keyword>
<dbReference type="InterPro" id="IPR046346">
    <property type="entry name" value="Aminoacid_DH-like_N_sf"/>
</dbReference>
<gene>
    <name evidence="14" type="primary">sfcA</name>
    <name evidence="14" type="ORF">lam_466</name>
</gene>
<reference evidence="14 15" key="1">
    <citation type="journal article" date="2014" name="Mol. Plant Microbe Interact.">
        <title>The complete genome sequence of Candidatus Liberibacter americanus, associated with citrus Huanglongbing.</title>
        <authorList>
            <person name="Wulff N.A."/>
            <person name="Zhang S."/>
            <person name="Setubal J.C."/>
            <person name="Almeida N.F."/>
            <person name="Martins E.C."/>
            <person name="Harakava R."/>
            <person name="Kumar D."/>
            <person name="Rangel L.T."/>
            <person name="Foissac X."/>
            <person name="Bove J."/>
            <person name="Gabriel D.W."/>
        </authorList>
    </citation>
    <scope>NUCLEOTIDE SEQUENCE [LARGE SCALE GENOMIC DNA]</scope>
    <source>
        <strain evidence="14 15">Sao Paulo</strain>
    </source>
</reference>
<comment type="similarity">
    <text evidence="3">In the N-terminal section; belongs to the malic enzymes family.</text>
</comment>
<dbReference type="InterPro" id="IPR012301">
    <property type="entry name" value="Malic_N_dom"/>
</dbReference>
<protein>
    <submittedName>
        <fullName evidence="14">Malic enzyme</fullName>
    </submittedName>
</protein>
<dbReference type="GO" id="GO:0051287">
    <property type="term" value="F:NAD binding"/>
    <property type="evidence" value="ECO:0007669"/>
    <property type="project" value="InterPro"/>
</dbReference>
<dbReference type="InterPro" id="IPR045213">
    <property type="entry name" value="Malic_NAD-bd_bact_type"/>
</dbReference>
<dbReference type="InterPro" id="IPR002505">
    <property type="entry name" value="PTA_PTB"/>
</dbReference>
<dbReference type="FunFam" id="3.40.50.720:FF:000095">
    <property type="entry name" value="NADP-dependent malic enzyme"/>
    <property type="match status" value="1"/>
</dbReference>
<feature type="domain" description="Malic enzyme NAD-binding" evidence="12">
    <location>
        <begin position="178"/>
        <end position="415"/>
    </location>
</feature>
<evidence type="ECO:0000256" key="9">
    <source>
        <dbReference type="PIRSR" id="PIRSR036684-1"/>
    </source>
</evidence>
<dbReference type="Proteomes" id="UP000017862">
    <property type="component" value="Chromosome"/>
</dbReference>
<dbReference type="FunFam" id="3.40.50.10380:FF:000003">
    <property type="entry name" value="NADP-dependent malic enzyme"/>
    <property type="match status" value="1"/>
</dbReference>
<dbReference type="SMART" id="SM01274">
    <property type="entry name" value="malic"/>
    <property type="match status" value="1"/>
</dbReference>
<dbReference type="eggNOG" id="COG0281">
    <property type="taxonomic scope" value="Bacteria"/>
</dbReference>
<comment type="subunit">
    <text evidence="5">Homooctamer.</text>
</comment>
<dbReference type="Pfam" id="PF01515">
    <property type="entry name" value="PTA_PTB"/>
    <property type="match status" value="1"/>
</dbReference>
<dbReference type="GO" id="GO:0016616">
    <property type="term" value="F:oxidoreductase activity, acting on the CH-OH group of donors, NAD or NADP as acceptor"/>
    <property type="evidence" value="ECO:0007669"/>
    <property type="project" value="InterPro"/>
</dbReference>
<sequence length="775" mass="84589">MRNKSSKKINHPELQLEEHLSVNALAYHQYPISGKLEINATKDLNNQRDLSFAYSPGVGFPCMAIHEDPDKASIYTIRSNLVAVISNGSAVLGLGNIGPLASKPVMEGKAVLFKKFAGINVFDIEIDAKDIETMVSTISSLEPTFGGINLEDIKSPECFEVERILSEKMDIPVFHDDQHGTAITVAAAILNGMELAKKSFSDIKIVTLGAGAAALACLNLLVKMGVKRENIWIHDLEGLVYKGRKKKVDKWKSAYAQDSGSKTLAETMENADVFLGLSVANALDPVVLKNMAKNPLIMPLANPIPEVMPDVVKKIRPDAMVCTGRSDFPNQVNNVLCFPYIFRGALDCGASDINEEMKIAVVRAMAKLARDVPHDVVIQNFSDKHPVFGPDYLIPSPFDPNLILHIAPAVAIAAEKTGVAKYPIKDYDAYRDSLKRFAFPISSLMNPVFEVAKKTACKRVLFCQGESERVLRAAQTLAKANIARPVLIGDPLKIQSAILSYALKIVAGKDFDIIDPHSEDSFQEFVDLYRSLNAAKGISMDFDHNIIRSNNILMGSLALRLVKADAMISICEIDSQYESHLEYIDNIIGKRNDISNYSAMSILFTKNKTLFFADTHISLDPSAKEIAESIKMAAKALNPLGIVPRISLLSHLNCSSHDTDSYLKMCESLKIIRDMSTDLVIDSEVQQDIDLSNMMSDDVMPNQAISNNANLLIFPNIDSANIALAIAKSIANGTFIGPVLLGAKLPAHILPSSVSAEGIVNMAALAVASNFENCQ</sequence>
<keyword evidence="6 10" id="KW-0479">Metal-binding</keyword>
<dbReference type="InterPro" id="IPR037062">
    <property type="entry name" value="Malic_N_dom_sf"/>
</dbReference>
<dbReference type="eggNOG" id="COG0280">
    <property type="taxonomic scope" value="Bacteria"/>
</dbReference>
<keyword evidence="11" id="KW-0521">NADP</keyword>
<feature type="binding site" evidence="10">
    <location>
        <position position="152"/>
    </location>
    <ligand>
        <name>a divalent metal cation</name>
        <dbReference type="ChEBI" id="CHEBI:60240"/>
    </ligand>
</feature>
<evidence type="ECO:0000313" key="15">
    <source>
        <dbReference type="Proteomes" id="UP000017862"/>
    </source>
</evidence>
<dbReference type="InterPro" id="IPR042112">
    <property type="entry name" value="P_AcTrfase_dom2"/>
</dbReference>
<dbReference type="Gene3D" id="3.40.50.720">
    <property type="entry name" value="NAD(P)-binding Rossmann-like Domain"/>
    <property type="match status" value="1"/>
</dbReference>
<evidence type="ECO:0000259" key="13">
    <source>
        <dbReference type="SMART" id="SM01274"/>
    </source>
</evidence>
<dbReference type="RefSeq" id="WP_007557351.1">
    <property type="nucleotide sequence ID" value="NC_022793.1"/>
</dbReference>
<dbReference type="KEGG" id="lar:lam_466"/>
<dbReference type="SUPFAM" id="SSF53223">
    <property type="entry name" value="Aminoacid dehydrogenase-like, N-terminal domain"/>
    <property type="match status" value="1"/>
</dbReference>
<dbReference type="SUPFAM" id="SSF51735">
    <property type="entry name" value="NAD(P)-binding Rossmann-fold domains"/>
    <property type="match status" value="1"/>
</dbReference>
<proteinExistence type="inferred from homology"/>
<feature type="binding site" evidence="11">
    <location>
        <position position="177"/>
    </location>
    <ligand>
        <name>a divalent metal cation</name>
        <dbReference type="ChEBI" id="CHEBI:60240"/>
    </ligand>
</feature>
<dbReference type="STRING" id="1261131.lam_466"/>
<evidence type="ECO:0000256" key="8">
    <source>
        <dbReference type="ARBA" id="ARBA00023268"/>
    </source>
</evidence>
<comment type="similarity">
    <text evidence="4">In the C-terminal section; belongs to the phosphate acetyltransferase and butyryltransferase family.</text>
</comment>
<evidence type="ECO:0000256" key="6">
    <source>
        <dbReference type="ARBA" id="ARBA00022723"/>
    </source>
</evidence>
<feature type="domain" description="Malic enzyme N-terminal" evidence="13">
    <location>
        <begin position="33"/>
        <end position="166"/>
    </location>
</feature>
<accession>U6B7I5</accession>
<keyword evidence="15" id="KW-1185">Reference proteome</keyword>
<dbReference type="GO" id="GO:0006108">
    <property type="term" value="P:malate metabolic process"/>
    <property type="evidence" value="ECO:0007669"/>
    <property type="project" value="InterPro"/>
</dbReference>
<dbReference type="SUPFAM" id="SSF53659">
    <property type="entry name" value="Isocitrate/Isopropylmalate dehydrogenase-like"/>
    <property type="match status" value="1"/>
</dbReference>
<feature type="active site" description="Proton acceptor" evidence="9">
    <location>
        <position position="109"/>
    </location>
</feature>
<dbReference type="InterPro" id="IPR036291">
    <property type="entry name" value="NAD(P)-bd_dom_sf"/>
</dbReference>
<dbReference type="GO" id="GO:0046872">
    <property type="term" value="F:metal ion binding"/>
    <property type="evidence" value="ECO:0007669"/>
    <property type="project" value="UniProtKB-KW"/>
</dbReference>
<dbReference type="EMBL" id="CP006604">
    <property type="protein sequence ID" value="AHA27826.1"/>
    <property type="molecule type" value="Genomic_DNA"/>
</dbReference>
<name>U6B7I5_9HYPH</name>
<evidence type="ECO:0000256" key="10">
    <source>
        <dbReference type="PIRSR" id="PIRSR036684-2"/>
    </source>
</evidence>
<feature type="binding site" evidence="11">
    <location>
        <begin position="91"/>
        <end position="98"/>
    </location>
    <ligand>
        <name>NADP(+)</name>
        <dbReference type="ChEBI" id="CHEBI:58349"/>
    </ligand>
</feature>
<dbReference type="InterPro" id="IPR012188">
    <property type="entry name" value="ME_PTA"/>
</dbReference>
<dbReference type="SMART" id="SM00919">
    <property type="entry name" value="Malic_M"/>
    <property type="match status" value="1"/>
</dbReference>
<dbReference type="AlphaFoldDB" id="U6B7I5"/>
<organism evidence="14 15">
    <name type="scientific">Candidatus Liberibacter americanus str. Sao Paulo</name>
    <dbReference type="NCBI Taxonomy" id="1261131"/>
    <lineage>
        <taxon>Bacteria</taxon>
        <taxon>Pseudomonadati</taxon>
        <taxon>Pseudomonadota</taxon>
        <taxon>Alphaproteobacteria</taxon>
        <taxon>Hyphomicrobiales</taxon>
        <taxon>Rhizobiaceae</taxon>
        <taxon>Liberibacter</taxon>
    </lineage>
</organism>
<evidence type="ECO:0000313" key="14">
    <source>
        <dbReference type="EMBL" id="AHA27826.1"/>
    </source>
</evidence>
<comment type="cofactor">
    <cofactor evidence="1">
        <name>Mn(2+)</name>
        <dbReference type="ChEBI" id="CHEBI:29035"/>
    </cofactor>
</comment>
<dbReference type="PIRSF" id="PIRSF036684">
    <property type="entry name" value="ME_PTA"/>
    <property type="match status" value="1"/>
</dbReference>
<dbReference type="InterPro" id="IPR012302">
    <property type="entry name" value="Malic_NAD-bd"/>
</dbReference>
<dbReference type="Pfam" id="PF03949">
    <property type="entry name" value="Malic_M"/>
    <property type="match status" value="1"/>
</dbReference>
<dbReference type="Pfam" id="PF00390">
    <property type="entry name" value="malic"/>
    <property type="match status" value="1"/>
</dbReference>
<dbReference type="PANTHER" id="PTHR43237">
    <property type="entry name" value="NADP-DEPENDENT MALIC ENZYME"/>
    <property type="match status" value="1"/>
</dbReference>
<dbReference type="GO" id="GO:0016746">
    <property type="term" value="F:acyltransferase activity"/>
    <property type="evidence" value="ECO:0007669"/>
    <property type="project" value="InterPro"/>
</dbReference>
<dbReference type="Gene3D" id="3.40.50.10750">
    <property type="entry name" value="Isocitrate/Isopropylmalate dehydrogenase-like"/>
    <property type="match status" value="1"/>
</dbReference>
<dbReference type="PATRIC" id="fig|1261131.3.peg.445"/>
<evidence type="ECO:0000256" key="5">
    <source>
        <dbReference type="ARBA" id="ARBA00011823"/>
    </source>
</evidence>
<evidence type="ECO:0000256" key="4">
    <source>
        <dbReference type="ARBA" id="ARBA00008756"/>
    </source>
</evidence>
<evidence type="ECO:0000259" key="12">
    <source>
        <dbReference type="SMART" id="SM00919"/>
    </source>
</evidence>
<dbReference type="Gene3D" id="3.40.50.10380">
    <property type="entry name" value="Malic enzyme, N-terminal domain"/>
    <property type="match status" value="1"/>
</dbReference>
<feature type="binding site" evidence="10">
    <location>
        <position position="151"/>
    </location>
    <ligand>
        <name>a divalent metal cation</name>
        <dbReference type="ChEBI" id="CHEBI:60240"/>
    </ligand>
</feature>
<dbReference type="HOGENOM" id="CLU_012366_0_0_5"/>
<evidence type="ECO:0000256" key="7">
    <source>
        <dbReference type="ARBA" id="ARBA00023002"/>
    </source>
</evidence>
<dbReference type="Gene3D" id="3.40.50.10950">
    <property type="match status" value="1"/>
</dbReference>
<evidence type="ECO:0000256" key="2">
    <source>
        <dbReference type="ARBA" id="ARBA00001946"/>
    </source>
</evidence>
<feature type="binding site" evidence="11">
    <location>
        <position position="302"/>
    </location>
    <ligand>
        <name>a divalent metal cation</name>
        <dbReference type="ChEBI" id="CHEBI:60240"/>
    </ligand>
</feature>
<evidence type="ECO:0000256" key="3">
    <source>
        <dbReference type="ARBA" id="ARBA00007686"/>
    </source>
</evidence>
<dbReference type="CDD" id="cd05311">
    <property type="entry name" value="NAD_bind_2_malic_enz"/>
    <property type="match status" value="1"/>
</dbReference>
<dbReference type="GO" id="GO:0004470">
    <property type="term" value="F:malic enzyme activity"/>
    <property type="evidence" value="ECO:0007669"/>
    <property type="project" value="InterPro"/>
</dbReference>
<dbReference type="InterPro" id="IPR042113">
    <property type="entry name" value="P_AcTrfase_dom1"/>
</dbReference>